<name>A0A1B7N5X5_9AGAM</name>
<gene>
    <name evidence="2" type="ORF">K503DRAFT_845359</name>
</gene>
<accession>A0A1B7N5X5</accession>
<sequence length="131" mass="14931">MMHELKKEKKENKSTHLRRRPQTPSYQEGEEDLSLRGVSLAYIDNASGTYAATTVTNMAHEKDTPTPATDAVPKKIASFLETFRVVHELWRVLADSRLKYRPRYGLVLLGTSRREIEELSAVTSVTVDERL</sequence>
<dbReference type="AlphaFoldDB" id="A0A1B7N5X5"/>
<feature type="compositionally biased region" description="Basic and acidic residues" evidence="1">
    <location>
        <begin position="1"/>
        <end position="14"/>
    </location>
</feature>
<dbReference type="Proteomes" id="UP000092154">
    <property type="component" value="Unassembled WGS sequence"/>
</dbReference>
<dbReference type="EMBL" id="KV448219">
    <property type="protein sequence ID" value="OAX40258.1"/>
    <property type="molecule type" value="Genomic_DNA"/>
</dbReference>
<dbReference type="InParanoid" id="A0A1B7N5X5"/>
<evidence type="ECO:0000256" key="1">
    <source>
        <dbReference type="SAM" id="MobiDB-lite"/>
    </source>
</evidence>
<feature type="region of interest" description="Disordered" evidence="1">
    <location>
        <begin position="1"/>
        <end position="32"/>
    </location>
</feature>
<evidence type="ECO:0000313" key="2">
    <source>
        <dbReference type="EMBL" id="OAX40258.1"/>
    </source>
</evidence>
<reference evidence="2 3" key="1">
    <citation type="submission" date="2016-06" db="EMBL/GenBank/DDBJ databases">
        <title>Comparative genomics of the ectomycorrhizal sister species Rhizopogon vinicolor and Rhizopogon vesiculosus (Basidiomycota: Boletales) reveals a divergence of the mating type B locus.</title>
        <authorList>
            <consortium name="DOE Joint Genome Institute"/>
            <person name="Mujic A.B."/>
            <person name="Kuo A."/>
            <person name="Tritt A."/>
            <person name="Lipzen A."/>
            <person name="Chen C."/>
            <person name="Johnson J."/>
            <person name="Sharma A."/>
            <person name="Barry K."/>
            <person name="Grigoriev I.V."/>
            <person name="Spatafora J.W."/>
        </authorList>
    </citation>
    <scope>NUCLEOTIDE SEQUENCE [LARGE SCALE GENOMIC DNA]</scope>
    <source>
        <strain evidence="2 3">AM-OR11-026</strain>
    </source>
</reference>
<protein>
    <submittedName>
        <fullName evidence="2">Uncharacterized protein</fullName>
    </submittedName>
</protein>
<proteinExistence type="predicted"/>
<keyword evidence="3" id="KW-1185">Reference proteome</keyword>
<organism evidence="2 3">
    <name type="scientific">Rhizopogon vinicolor AM-OR11-026</name>
    <dbReference type="NCBI Taxonomy" id="1314800"/>
    <lineage>
        <taxon>Eukaryota</taxon>
        <taxon>Fungi</taxon>
        <taxon>Dikarya</taxon>
        <taxon>Basidiomycota</taxon>
        <taxon>Agaricomycotina</taxon>
        <taxon>Agaricomycetes</taxon>
        <taxon>Agaricomycetidae</taxon>
        <taxon>Boletales</taxon>
        <taxon>Suillineae</taxon>
        <taxon>Rhizopogonaceae</taxon>
        <taxon>Rhizopogon</taxon>
    </lineage>
</organism>
<evidence type="ECO:0000313" key="3">
    <source>
        <dbReference type="Proteomes" id="UP000092154"/>
    </source>
</evidence>